<organism evidence="2 3">
    <name type="scientific">Vibrio kanaloae</name>
    <dbReference type="NCBI Taxonomy" id="170673"/>
    <lineage>
        <taxon>Bacteria</taxon>
        <taxon>Pseudomonadati</taxon>
        <taxon>Pseudomonadota</taxon>
        <taxon>Gammaproteobacteria</taxon>
        <taxon>Vibrionales</taxon>
        <taxon>Vibrionaceae</taxon>
        <taxon>Vibrio</taxon>
    </lineage>
</organism>
<proteinExistence type="predicted"/>
<dbReference type="RefSeq" id="WP_136981345.1">
    <property type="nucleotide sequence ID" value="NZ_SYUV01000091.1"/>
</dbReference>
<feature type="signal peptide" evidence="1">
    <location>
        <begin position="1"/>
        <end position="18"/>
    </location>
</feature>
<evidence type="ECO:0000256" key="1">
    <source>
        <dbReference type="SAM" id="SignalP"/>
    </source>
</evidence>
<evidence type="ECO:0000313" key="2">
    <source>
        <dbReference type="EMBL" id="TKF26301.1"/>
    </source>
</evidence>
<protein>
    <submittedName>
        <fullName evidence="2">Uncharacterized protein</fullName>
    </submittedName>
</protein>
<dbReference type="Proteomes" id="UP000307574">
    <property type="component" value="Unassembled WGS sequence"/>
</dbReference>
<name>A0A4U1Z1M6_9VIBR</name>
<sequence length="163" mass="18862">MKILFFLLFFIMSPLAHADWKLNHWESSGNVKSAESYSIYKNIKVVMECNAGSVKATQLTIEPYLSYDEGRYETTIWSYHVNDFFGNKLGKPKLSSFDVVSGSERYRHIYVFTKPDLSKLNGEDAMGFEVKTYIDKSSDYLNVWYSLNGFKRAYKTLNCDGSY</sequence>
<reference evidence="2 3" key="1">
    <citation type="submission" date="2019-04" db="EMBL/GenBank/DDBJ databases">
        <title>A reverse ecology approach based on a biological definition of microbial populations.</title>
        <authorList>
            <person name="Arevalo P."/>
            <person name="Vaninsberghe D."/>
            <person name="Elsherbini J."/>
            <person name="Gore J."/>
            <person name="Polz M."/>
        </authorList>
    </citation>
    <scope>NUCLEOTIDE SEQUENCE [LARGE SCALE GENOMIC DNA]</scope>
    <source>
        <strain evidence="2 3">10N.261.46.F4</strain>
    </source>
</reference>
<accession>A0A4U1Z1M6</accession>
<dbReference type="AlphaFoldDB" id="A0A4U1Z1M6"/>
<feature type="chain" id="PRO_5020831882" evidence="1">
    <location>
        <begin position="19"/>
        <end position="163"/>
    </location>
</feature>
<evidence type="ECO:0000313" key="3">
    <source>
        <dbReference type="Proteomes" id="UP000307574"/>
    </source>
</evidence>
<comment type="caution">
    <text evidence="2">The sequence shown here is derived from an EMBL/GenBank/DDBJ whole genome shotgun (WGS) entry which is preliminary data.</text>
</comment>
<keyword evidence="1" id="KW-0732">Signal</keyword>
<dbReference type="EMBL" id="SYUV01000091">
    <property type="protein sequence ID" value="TKF26301.1"/>
    <property type="molecule type" value="Genomic_DNA"/>
</dbReference>
<gene>
    <name evidence="2" type="ORF">FCV50_21285</name>
</gene>